<name>A0A0L6VET2_9BASI</name>
<evidence type="ECO:0000313" key="1">
    <source>
        <dbReference type="EMBL" id="KNZ58615.1"/>
    </source>
</evidence>
<dbReference type="AlphaFoldDB" id="A0A0L6VET2"/>
<reference evidence="1 2" key="1">
    <citation type="submission" date="2015-08" db="EMBL/GenBank/DDBJ databases">
        <title>Next Generation Sequencing and Analysis of the Genome of Puccinia sorghi L Schw, the Causal Agent of Maize Common Rust.</title>
        <authorList>
            <person name="Rochi L."/>
            <person name="Burguener G."/>
            <person name="Darino M."/>
            <person name="Turjanski A."/>
            <person name="Kreff E."/>
            <person name="Dieguez M.J."/>
            <person name="Sacco F."/>
        </authorList>
    </citation>
    <scope>NUCLEOTIDE SEQUENCE [LARGE SCALE GENOMIC DNA]</scope>
    <source>
        <strain evidence="1 2">RO10H11247</strain>
    </source>
</reference>
<dbReference type="EMBL" id="LAVV01006721">
    <property type="protein sequence ID" value="KNZ58615.1"/>
    <property type="molecule type" value="Genomic_DNA"/>
</dbReference>
<evidence type="ECO:0000313" key="2">
    <source>
        <dbReference type="Proteomes" id="UP000037035"/>
    </source>
</evidence>
<dbReference type="VEuPathDB" id="FungiDB:VP01_1896g4"/>
<protein>
    <submittedName>
        <fullName evidence="1">Uncharacterized protein</fullName>
    </submittedName>
</protein>
<accession>A0A0L6VET2</accession>
<sequence length="159" mass="18138">MTDQETRAMSDSPSIHATIAERARPLHPSNTSYEQFCSYLEDAGGDLASKYLDILEDLVSELNVDKRTSAMLVEFARGNCINSWEDTVEIWDITDSESTQEKFVRLAFIRRYPEFYEREQGNLVERAKYLELPVQTGLDKLKAKYTPSILGLDVVEAGY</sequence>
<gene>
    <name evidence="1" type="ORF">VP01_1896g4</name>
</gene>
<comment type="caution">
    <text evidence="1">The sequence shown here is derived from an EMBL/GenBank/DDBJ whole genome shotgun (WGS) entry which is preliminary data.</text>
</comment>
<organism evidence="1 2">
    <name type="scientific">Puccinia sorghi</name>
    <dbReference type="NCBI Taxonomy" id="27349"/>
    <lineage>
        <taxon>Eukaryota</taxon>
        <taxon>Fungi</taxon>
        <taxon>Dikarya</taxon>
        <taxon>Basidiomycota</taxon>
        <taxon>Pucciniomycotina</taxon>
        <taxon>Pucciniomycetes</taxon>
        <taxon>Pucciniales</taxon>
        <taxon>Pucciniaceae</taxon>
        <taxon>Puccinia</taxon>
    </lineage>
</organism>
<proteinExistence type="predicted"/>
<dbReference type="Proteomes" id="UP000037035">
    <property type="component" value="Unassembled WGS sequence"/>
</dbReference>
<feature type="non-terminal residue" evidence="1">
    <location>
        <position position="159"/>
    </location>
</feature>
<keyword evidence="2" id="KW-1185">Reference proteome</keyword>